<feature type="domain" description="UspA" evidence="2">
    <location>
        <begin position="226"/>
        <end position="272"/>
    </location>
</feature>
<evidence type="ECO:0000313" key="4">
    <source>
        <dbReference type="Proteomes" id="UP001610063"/>
    </source>
</evidence>
<comment type="caution">
    <text evidence="3">The sequence shown here is derived from an EMBL/GenBank/DDBJ whole genome shotgun (WGS) entry which is preliminary data.</text>
</comment>
<dbReference type="CDD" id="cd00293">
    <property type="entry name" value="USP-like"/>
    <property type="match status" value="2"/>
</dbReference>
<dbReference type="SUPFAM" id="SSF52402">
    <property type="entry name" value="Adenine nucleotide alpha hydrolases-like"/>
    <property type="match status" value="2"/>
</dbReference>
<dbReference type="Proteomes" id="UP001610063">
    <property type="component" value="Unassembled WGS sequence"/>
</dbReference>
<dbReference type="InterPro" id="IPR006016">
    <property type="entry name" value="UspA"/>
</dbReference>
<comment type="similarity">
    <text evidence="1">Belongs to the universal stress protein A family.</text>
</comment>
<dbReference type="Pfam" id="PF00582">
    <property type="entry name" value="Usp"/>
    <property type="match status" value="2"/>
</dbReference>
<evidence type="ECO:0000256" key="1">
    <source>
        <dbReference type="ARBA" id="ARBA00008791"/>
    </source>
</evidence>
<dbReference type="Gene3D" id="3.40.50.620">
    <property type="entry name" value="HUPs"/>
    <property type="match status" value="2"/>
</dbReference>
<gene>
    <name evidence="3" type="ORF">ACHKAR_10005</name>
</gene>
<dbReference type="InterPro" id="IPR006015">
    <property type="entry name" value="Universal_stress_UspA"/>
</dbReference>
<name>A0ABW7N8J0_9BACT</name>
<dbReference type="PRINTS" id="PR01438">
    <property type="entry name" value="UNVRSLSTRESS"/>
</dbReference>
<sequence length="276" mass="30924">MKKILVPTDFSDCARYASDTAMQIAKRAGAELHFYHHIFVPVDWVVVDFGHGSSLPDISEEEKGVLEQLKNLESEAFSQGIKCVTHMDYDTSSESITRYAAAQDISLIVMGSHGAKGIKEFFIGSNAQNVVKHANIPVLIIKNKPVIRDSPTVLFASDFHTEALNAFRLVAKYAKKIGSKIHLVYLNTPAEFKRSWVIRDRMDQFIDIASDSLAKAEIVDCLFLEEGLQNYCEENEIELLAMATHHRKGLPRMFMGSITEQVVNHMEIPVVSIPIT</sequence>
<reference evidence="3 4" key="1">
    <citation type="journal article" date="2013" name="Int. J. Syst. Evol. Microbiol.">
        <title>Marinoscillum luteum sp. nov., isolated from marine sediment.</title>
        <authorList>
            <person name="Cha I.T."/>
            <person name="Park S.J."/>
            <person name="Kim S.J."/>
            <person name="Kim J.G."/>
            <person name="Jung M.Y."/>
            <person name="Shin K.S."/>
            <person name="Kwon K.K."/>
            <person name="Yang S.H."/>
            <person name="Seo Y.S."/>
            <person name="Rhee S.K."/>
        </authorList>
    </citation>
    <scope>NUCLEOTIDE SEQUENCE [LARGE SCALE GENOMIC DNA]</scope>
    <source>
        <strain evidence="3 4">KCTC 23939</strain>
    </source>
</reference>
<feature type="domain" description="UspA" evidence="2">
    <location>
        <begin position="1"/>
        <end position="142"/>
    </location>
</feature>
<accession>A0ABW7N8J0</accession>
<organism evidence="3 4">
    <name type="scientific">Marinoscillum luteum</name>
    <dbReference type="NCBI Taxonomy" id="861051"/>
    <lineage>
        <taxon>Bacteria</taxon>
        <taxon>Pseudomonadati</taxon>
        <taxon>Bacteroidota</taxon>
        <taxon>Cytophagia</taxon>
        <taxon>Cytophagales</taxon>
        <taxon>Reichenbachiellaceae</taxon>
        <taxon>Marinoscillum</taxon>
    </lineage>
</organism>
<protein>
    <submittedName>
        <fullName evidence="3">Universal stress protein</fullName>
    </submittedName>
</protein>
<dbReference type="PANTHER" id="PTHR46268:SF6">
    <property type="entry name" value="UNIVERSAL STRESS PROTEIN UP12"/>
    <property type="match status" value="1"/>
</dbReference>
<evidence type="ECO:0000313" key="3">
    <source>
        <dbReference type="EMBL" id="MFH6983775.1"/>
    </source>
</evidence>
<keyword evidence="4" id="KW-1185">Reference proteome</keyword>
<dbReference type="RefSeq" id="WP_395417315.1">
    <property type="nucleotide sequence ID" value="NZ_JBIPKE010000016.1"/>
</dbReference>
<proteinExistence type="inferred from homology"/>
<dbReference type="InterPro" id="IPR014729">
    <property type="entry name" value="Rossmann-like_a/b/a_fold"/>
</dbReference>
<dbReference type="PANTHER" id="PTHR46268">
    <property type="entry name" value="STRESS RESPONSE PROTEIN NHAX"/>
    <property type="match status" value="1"/>
</dbReference>
<evidence type="ECO:0000259" key="2">
    <source>
        <dbReference type="Pfam" id="PF00582"/>
    </source>
</evidence>
<dbReference type="EMBL" id="JBIPKE010000016">
    <property type="protein sequence ID" value="MFH6983775.1"/>
    <property type="molecule type" value="Genomic_DNA"/>
</dbReference>